<comment type="similarity">
    <text evidence="2">Belongs to the terpene cyclase/mutase family.</text>
</comment>
<feature type="domain" description="Squalene cyclase N-terminal" evidence="6">
    <location>
        <begin position="55"/>
        <end position="342"/>
    </location>
</feature>
<evidence type="ECO:0000313" key="8">
    <source>
        <dbReference type="Proteomes" id="UP000198729"/>
    </source>
</evidence>
<dbReference type="CDD" id="cd02892">
    <property type="entry name" value="SQCY_1"/>
    <property type="match status" value="1"/>
</dbReference>
<dbReference type="InterPro" id="IPR032697">
    <property type="entry name" value="SQ_cyclase_N"/>
</dbReference>
<dbReference type="Pfam" id="PF13249">
    <property type="entry name" value="SQHop_cyclase_N"/>
    <property type="match status" value="1"/>
</dbReference>
<sequence length="671" mass="75897">MKKFPAFLSGLSQQNIFKKAITGIHKISFPSQWMAAAGQIKAQRKINRGALTNTITEARAALLGLQQEDGHWCWPLEADCTIPAEYILMMHFMDEIDLTLEAKLANFIRVKQVQEHGGWSLYYAGDFDMSCSVKSYYALKLAGDSAEAAHMLRARETILAHEGAARANVFTRLMLAMFQQIPWRGVPFVPVEIMLLPRWFPFHLSKIAYWSRTVSVPLSILCSLKAKAANPRKINIQELFTVPPEEEKNYFPIRTRLNRVLLYVERLGSMLEPLIPSFIRRKALRLAEQWIMERLNGKDGLGAIFPAMINAYEALALLDYEYAHPSRQICRKALRNLVVEEDEQAWCQPCVSPVWDTVLTCLALQEGHQHIDSEPVQRALDWLVPLQILDEPGDWRDQHPDLLGGGWAFQYANPHYPDLDDTAAAAWAMQQADADRYQESLKRAADWLAGMQSSNGGFAAFDSDNTHYYLNEIPFADHGALLDPPSSDVTARCVGFLALYGEARHQPAIARGLAYLLAEQEASGAWFGRWGSNYIYGTWSVLEALRLAKVDLDHVAVRRAVQWLKSVQRSDGGWGESNDSYLDPGLAGQMQESTSFQTAWALLGLMAAGETDSQAVRDGINHLIAMQQVDGLWHEPWFTAPGFPRVFYLKYHGYSKYFPLWALNRYRTFTS</sequence>
<keyword evidence="7" id="KW-0456">Lyase</keyword>
<dbReference type="STRING" id="51642.NSMM_280024"/>
<dbReference type="InterPro" id="IPR018333">
    <property type="entry name" value="Squalene_cyclase"/>
</dbReference>
<dbReference type="EMBL" id="FMWO01000034">
    <property type="protein sequence ID" value="SCZ84854.1"/>
    <property type="molecule type" value="Genomic_DNA"/>
</dbReference>
<evidence type="ECO:0000259" key="6">
    <source>
        <dbReference type="Pfam" id="PF13249"/>
    </source>
</evidence>
<dbReference type="NCBIfam" id="TIGR01507">
    <property type="entry name" value="hopene_cyclase"/>
    <property type="match status" value="1"/>
</dbReference>
<protein>
    <submittedName>
        <fullName evidence="7">Squalene--hopene cyclase</fullName>
        <ecNumber evidence="7">4.2.1.129</ecNumber>
        <ecNumber evidence="7">5.4.99.17</ecNumber>
    </submittedName>
</protein>
<keyword evidence="4 7" id="KW-0413">Isomerase</keyword>
<dbReference type="InterPro" id="IPR008930">
    <property type="entry name" value="Terpenoid_cyclase/PrenylTrfase"/>
</dbReference>
<keyword evidence="3" id="KW-0677">Repeat</keyword>
<dbReference type="SFLD" id="SFLDG01016">
    <property type="entry name" value="Prenyltransferase_Like_2"/>
    <property type="match status" value="1"/>
</dbReference>
<feature type="domain" description="Squalene cyclase C-terminal" evidence="5">
    <location>
        <begin position="351"/>
        <end position="667"/>
    </location>
</feature>
<dbReference type="RefSeq" id="WP_245654663.1">
    <property type="nucleotide sequence ID" value="NZ_FMWO01000034.1"/>
</dbReference>
<dbReference type="InterPro" id="IPR006400">
    <property type="entry name" value="Hopene-cyclase"/>
</dbReference>
<dbReference type="UniPathway" id="UPA00337"/>
<dbReference type="NCBIfam" id="TIGR01787">
    <property type="entry name" value="squalene_cyclas"/>
    <property type="match status" value="1"/>
</dbReference>
<dbReference type="EC" id="5.4.99.17" evidence="7"/>
<dbReference type="GO" id="GO:0051007">
    <property type="term" value="F:squalene-hopene cyclase activity"/>
    <property type="evidence" value="ECO:0007669"/>
    <property type="project" value="UniProtKB-EC"/>
</dbReference>
<organism evidence="7 8">
    <name type="scientific">Nitrosomonas mobilis</name>
    <dbReference type="NCBI Taxonomy" id="51642"/>
    <lineage>
        <taxon>Bacteria</taxon>
        <taxon>Pseudomonadati</taxon>
        <taxon>Pseudomonadota</taxon>
        <taxon>Betaproteobacteria</taxon>
        <taxon>Nitrosomonadales</taxon>
        <taxon>Nitrosomonadaceae</taxon>
        <taxon>Nitrosomonas</taxon>
    </lineage>
</organism>
<keyword evidence="8" id="KW-1185">Reference proteome</keyword>
<dbReference type="Pfam" id="PF13243">
    <property type="entry name" value="SQHop_cyclase_C"/>
    <property type="match status" value="1"/>
</dbReference>
<evidence type="ECO:0000256" key="4">
    <source>
        <dbReference type="ARBA" id="ARBA00023235"/>
    </source>
</evidence>
<evidence type="ECO:0000256" key="3">
    <source>
        <dbReference type="ARBA" id="ARBA00022737"/>
    </source>
</evidence>
<evidence type="ECO:0000259" key="5">
    <source>
        <dbReference type="Pfam" id="PF13243"/>
    </source>
</evidence>
<evidence type="ECO:0000256" key="2">
    <source>
        <dbReference type="ARBA" id="ARBA00009755"/>
    </source>
</evidence>
<dbReference type="Proteomes" id="UP000198729">
    <property type="component" value="Unassembled WGS sequence"/>
</dbReference>
<dbReference type="Gene3D" id="1.50.10.20">
    <property type="match status" value="2"/>
</dbReference>
<dbReference type="PANTHER" id="PTHR11764:SF20">
    <property type="entry name" value="LANOSTEROL SYNTHASE"/>
    <property type="match status" value="1"/>
</dbReference>
<proteinExistence type="inferred from homology"/>
<dbReference type="GO" id="GO:0005811">
    <property type="term" value="C:lipid droplet"/>
    <property type="evidence" value="ECO:0007669"/>
    <property type="project" value="InterPro"/>
</dbReference>
<dbReference type="SUPFAM" id="SSF48239">
    <property type="entry name" value="Terpenoid cyclases/Protein prenyltransferases"/>
    <property type="match status" value="2"/>
</dbReference>
<comment type="pathway">
    <text evidence="1">Secondary metabolite biosynthesis; hopanoid biosynthesis.</text>
</comment>
<name>A0A1G5SCD1_9PROT</name>
<dbReference type="GO" id="GO:0016829">
    <property type="term" value="F:lyase activity"/>
    <property type="evidence" value="ECO:0007669"/>
    <property type="project" value="UniProtKB-KW"/>
</dbReference>
<dbReference type="InterPro" id="IPR032696">
    <property type="entry name" value="SQ_cyclase_C"/>
</dbReference>
<gene>
    <name evidence="7" type="primary">shc</name>
    <name evidence="7" type="ORF">NSMM_280024</name>
</gene>
<dbReference type="GO" id="GO:0016104">
    <property type="term" value="P:triterpenoid biosynthetic process"/>
    <property type="evidence" value="ECO:0007669"/>
    <property type="project" value="InterPro"/>
</dbReference>
<dbReference type="EC" id="4.2.1.129" evidence="7"/>
<accession>A0A1G5SCD1</accession>
<reference evidence="7 8" key="1">
    <citation type="submission" date="2016-10" db="EMBL/GenBank/DDBJ databases">
        <authorList>
            <person name="de Groot N.N."/>
        </authorList>
    </citation>
    <scope>NUCLEOTIDE SEQUENCE [LARGE SCALE GENOMIC DNA]</scope>
    <source>
        <strain evidence="7">1</strain>
    </source>
</reference>
<evidence type="ECO:0000313" key="7">
    <source>
        <dbReference type="EMBL" id="SCZ84854.1"/>
    </source>
</evidence>
<evidence type="ECO:0000256" key="1">
    <source>
        <dbReference type="ARBA" id="ARBA00004999"/>
    </source>
</evidence>
<dbReference type="PANTHER" id="PTHR11764">
    <property type="entry name" value="TERPENE CYCLASE/MUTASE FAMILY MEMBER"/>
    <property type="match status" value="1"/>
</dbReference>
<dbReference type="AlphaFoldDB" id="A0A1G5SCD1"/>